<comment type="similarity">
    <text evidence="1">Belongs to the FAH family.</text>
</comment>
<keyword evidence="2" id="KW-0479">Metal-binding</keyword>
<reference evidence="4 5" key="1">
    <citation type="submission" date="2016-10" db="EMBL/GenBank/DDBJ databases">
        <authorList>
            <person name="de Groot N.N."/>
        </authorList>
    </citation>
    <scope>NUCLEOTIDE SEQUENCE [LARGE SCALE GENOMIC DNA]</scope>
    <source>
        <strain evidence="4 5">IBRC-M 10780</strain>
    </source>
</reference>
<dbReference type="GO" id="GO:0046872">
    <property type="term" value="F:metal ion binding"/>
    <property type="evidence" value="ECO:0007669"/>
    <property type="project" value="UniProtKB-KW"/>
</dbReference>
<dbReference type="GO" id="GO:0016787">
    <property type="term" value="F:hydrolase activity"/>
    <property type="evidence" value="ECO:0007669"/>
    <property type="project" value="UniProtKB-KW"/>
</dbReference>
<dbReference type="SUPFAM" id="SSF56529">
    <property type="entry name" value="FAH"/>
    <property type="match status" value="1"/>
</dbReference>
<dbReference type="Pfam" id="PF01557">
    <property type="entry name" value="FAA_hydrolase"/>
    <property type="match status" value="1"/>
</dbReference>
<evidence type="ECO:0000259" key="3">
    <source>
        <dbReference type="Pfam" id="PF01557"/>
    </source>
</evidence>
<name>A0A1I0F8H0_9BACI</name>
<dbReference type="AlphaFoldDB" id="A0A1I0F8H0"/>
<evidence type="ECO:0000313" key="5">
    <source>
        <dbReference type="Proteomes" id="UP000198618"/>
    </source>
</evidence>
<dbReference type="OrthoDB" id="9805307at2"/>
<dbReference type="RefSeq" id="WP_090871044.1">
    <property type="nucleotide sequence ID" value="NZ_FOHE01000014.1"/>
</dbReference>
<accession>A0A1I0F8H0</accession>
<evidence type="ECO:0000313" key="4">
    <source>
        <dbReference type="EMBL" id="SET54078.1"/>
    </source>
</evidence>
<dbReference type="InterPro" id="IPR036663">
    <property type="entry name" value="Fumarylacetoacetase_C_sf"/>
</dbReference>
<evidence type="ECO:0000256" key="1">
    <source>
        <dbReference type="ARBA" id="ARBA00010211"/>
    </source>
</evidence>
<dbReference type="Proteomes" id="UP000198618">
    <property type="component" value="Unassembled WGS sequence"/>
</dbReference>
<dbReference type="InterPro" id="IPR011234">
    <property type="entry name" value="Fumarylacetoacetase-like_C"/>
</dbReference>
<dbReference type="Gene3D" id="3.90.850.10">
    <property type="entry name" value="Fumarylacetoacetase-like, C-terminal domain"/>
    <property type="match status" value="1"/>
</dbReference>
<keyword evidence="4" id="KW-0670">Pyruvate</keyword>
<dbReference type="FunFam" id="3.90.850.10:FF:000002">
    <property type="entry name" value="2-hydroxyhepta-2,4-diene-1,7-dioate isomerase"/>
    <property type="match status" value="1"/>
</dbReference>
<sequence>MKLVTYKQKGKPSSLRVGFIEGNKIVDLQEAYIEYKGNTVEAKQLLPSDPSAFYQIGHSVIERAKAAYSYVKENGMEGFFLDREEVYLSTPNPTPQKIICVGKNYAEHAAEMDSDIPDYPVLFAKYPNALVGPDDNMVKSSFTQKMDYEVELTVVIGKEAKDVPKENALDYIAGYTIGNDGTARDLQKRTPQWLQGKNLDLSTPIGPWIVTADEVGDPGNLTIQSYVNGEMRQSSTTNKLIFDVPYLVEFISQLMTLKPGDMIMTGTPDGVGFGMNPQQFLQNGDNVTLEIEKIGKMDNKVIEK</sequence>
<dbReference type="STRING" id="930131.SAMN05216389_11449"/>
<dbReference type="InterPro" id="IPR051121">
    <property type="entry name" value="FAH"/>
</dbReference>
<evidence type="ECO:0000256" key="2">
    <source>
        <dbReference type="ARBA" id="ARBA00022723"/>
    </source>
</evidence>
<dbReference type="PANTHER" id="PTHR42796:SF4">
    <property type="entry name" value="FUMARYLACETOACETATE HYDROLASE DOMAIN-CONTAINING PROTEIN 2A"/>
    <property type="match status" value="1"/>
</dbReference>
<keyword evidence="4" id="KW-0378">Hydrolase</keyword>
<dbReference type="GO" id="GO:0016853">
    <property type="term" value="F:isomerase activity"/>
    <property type="evidence" value="ECO:0007669"/>
    <property type="project" value="UniProtKB-ARBA"/>
</dbReference>
<keyword evidence="5" id="KW-1185">Reference proteome</keyword>
<dbReference type="PANTHER" id="PTHR42796">
    <property type="entry name" value="FUMARYLACETOACETATE HYDROLASE DOMAIN-CONTAINING PROTEIN 2A-RELATED"/>
    <property type="match status" value="1"/>
</dbReference>
<organism evidence="4 5">
    <name type="scientific">Oceanobacillus limi</name>
    <dbReference type="NCBI Taxonomy" id="930131"/>
    <lineage>
        <taxon>Bacteria</taxon>
        <taxon>Bacillati</taxon>
        <taxon>Bacillota</taxon>
        <taxon>Bacilli</taxon>
        <taxon>Bacillales</taxon>
        <taxon>Bacillaceae</taxon>
        <taxon>Oceanobacillus</taxon>
    </lineage>
</organism>
<protein>
    <submittedName>
        <fullName evidence="4">Acylpyruvate hydrolase</fullName>
    </submittedName>
</protein>
<dbReference type="GO" id="GO:0019752">
    <property type="term" value="P:carboxylic acid metabolic process"/>
    <property type="evidence" value="ECO:0007669"/>
    <property type="project" value="UniProtKB-ARBA"/>
</dbReference>
<gene>
    <name evidence="4" type="ORF">SAMN05216389_11449</name>
</gene>
<dbReference type="EMBL" id="FOHE01000014">
    <property type="protein sequence ID" value="SET54078.1"/>
    <property type="molecule type" value="Genomic_DNA"/>
</dbReference>
<proteinExistence type="inferred from homology"/>
<feature type="domain" description="Fumarylacetoacetase-like C-terminal" evidence="3">
    <location>
        <begin position="97"/>
        <end position="301"/>
    </location>
</feature>